<proteinExistence type="predicted"/>
<name>A0A6G1SIU6_9ACAR</name>
<dbReference type="PANTHER" id="PTHR21261:SF15">
    <property type="entry name" value="BEATEN PATH IIIA, ISOFORM D-RELATED"/>
    <property type="match status" value="1"/>
</dbReference>
<dbReference type="PANTHER" id="PTHR21261">
    <property type="entry name" value="BEAT PROTEIN"/>
    <property type="match status" value="1"/>
</dbReference>
<evidence type="ECO:0000313" key="2">
    <source>
        <dbReference type="EMBL" id="MDE50289.1"/>
    </source>
</evidence>
<evidence type="ECO:0000256" key="1">
    <source>
        <dbReference type="SAM" id="MobiDB-lite"/>
    </source>
</evidence>
<accession>A0A6G1SIU6</accession>
<feature type="compositionally biased region" description="Polar residues" evidence="1">
    <location>
        <begin position="1"/>
        <end position="16"/>
    </location>
</feature>
<evidence type="ECO:0008006" key="3">
    <source>
        <dbReference type="Google" id="ProtNLM"/>
    </source>
</evidence>
<feature type="region of interest" description="Disordered" evidence="1">
    <location>
        <begin position="195"/>
        <end position="235"/>
    </location>
</feature>
<feature type="compositionally biased region" description="Low complexity" evidence="1">
    <location>
        <begin position="225"/>
        <end position="235"/>
    </location>
</feature>
<reference evidence="2" key="1">
    <citation type="submission" date="2018-10" db="EMBL/GenBank/DDBJ databases">
        <title>Transcriptome assembly of Aceria tosichella (Wheat curl mite) Type 2.</title>
        <authorList>
            <person name="Scully E.D."/>
            <person name="Geib S.M."/>
            <person name="Palmer N.A."/>
            <person name="Gupta A.K."/>
            <person name="Sarath G."/>
            <person name="Tatineni S."/>
        </authorList>
    </citation>
    <scope>NUCLEOTIDE SEQUENCE</scope>
    <source>
        <strain evidence="2">LincolnNE</strain>
    </source>
</reference>
<feature type="region of interest" description="Disordered" evidence="1">
    <location>
        <begin position="1"/>
        <end position="31"/>
    </location>
</feature>
<gene>
    <name evidence="2" type="ORF">g.16489</name>
</gene>
<organism evidence="2">
    <name type="scientific">Aceria tosichella</name>
    <name type="common">wheat curl mite</name>
    <dbReference type="NCBI Taxonomy" id="561515"/>
    <lineage>
        <taxon>Eukaryota</taxon>
        <taxon>Metazoa</taxon>
        <taxon>Ecdysozoa</taxon>
        <taxon>Arthropoda</taxon>
        <taxon>Chelicerata</taxon>
        <taxon>Arachnida</taxon>
        <taxon>Acari</taxon>
        <taxon>Acariformes</taxon>
        <taxon>Trombidiformes</taxon>
        <taxon>Prostigmata</taxon>
        <taxon>Eupodina</taxon>
        <taxon>Eriophyoidea</taxon>
        <taxon>Eriophyidae</taxon>
        <taxon>Eriophyinae</taxon>
        <taxon>Aceriini</taxon>
        <taxon>Aceria</taxon>
    </lineage>
</organism>
<protein>
    <recommendedName>
        <fullName evidence="3">Immunoglobulin subtype domain-containing protein</fullName>
    </recommendedName>
</protein>
<dbReference type="EMBL" id="GGYP01005518">
    <property type="protein sequence ID" value="MDE50289.1"/>
    <property type="molecule type" value="Transcribed_RNA"/>
</dbReference>
<sequence length="315" mass="34828">MTKSIGNNGDTIQETMDNNKHNKRPASEQGLITPRGVSSHSFIMFTLLNLILLAQEFGCRNLVGARAAAAEEGETAIEVTRFHVPAHVKPGETRRLSCQFKLHGATLHAMKLFKDDQEFFRFTPAHQKMTFPVLGVNVDMQRSKDGDVWLKINKRSGGQYKCQVLIEGTFRSVSMVKRMEVVQTTGDTGMMGPAPISGGAWQHHPAAAPVQPDALPNMRPRSRLPQPSVQEQQQPSRLFGLNSIVTPNSASSSSSPLAGQASSSLAFIALWWHTMVVATIAAAITFGHGTIQVDDDDERDLLVPWRRQRRRILRV</sequence>
<dbReference type="AlphaFoldDB" id="A0A6G1SIU6"/>